<dbReference type="AlphaFoldDB" id="A0A845A3B9"/>
<dbReference type="RefSeq" id="WP_131452701.1">
    <property type="nucleotide sequence ID" value="NZ_BMJK01000001.1"/>
</dbReference>
<organism evidence="2 3">
    <name type="scientific">Aurantiacibacter arachoides</name>
    <dbReference type="NCBI Taxonomy" id="1850444"/>
    <lineage>
        <taxon>Bacteria</taxon>
        <taxon>Pseudomonadati</taxon>
        <taxon>Pseudomonadota</taxon>
        <taxon>Alphaproteobacteria</taxon>
        <taxon>Sphingomonadales</taxon>
        <taxon>Erythrobacteraceae</taxon>
        <taxon>Aurantiacibacter</taxon>
    </lineage>
</organism>
<comment type="caution">
    <text evidence="2">The sequence shown here is derived from an EMBL/GenBank/DDBJ whole genome shotgun (WGS) entry which is preliminary data.</text>
</comment>
<evidence type="ECO:0000313" key="2">
    <source>
        <dbReference type="EMBL" id="MXO93427.1"/>
    </source>
</evidence>
<accession>A0A845A3B9</accession>
<dbReference type="InterPro" id="IPR009875">
    <property type="entry name" value="PilZ_domain"/>
</dbReference>
<evidence type="ECO:0000313" key="3">
    <source>
        <dbReference type="Proteomes" id="UP000460626"/>
    </source>
</evidence>
<protein>
    <recommendedName>
        <fullName evidence="1">PilZ domain-containing protein</fullName>
    </recommendedName>
</protein>
<dbReference type="OrthoDB" id="7408989at2"/>
<dbReference type="Gene3D" id="2.40.10.220">
    <property type="entry name" value="predicted glycosyltransferase like domains"/>
    <property type="match status" value="1"/>
</dbReference>
<sequence length="135" mass="15208">MAGRNWVEESEIVKVFMAKCRLEVLEGHFTMSVLTIRAHRRYALRMPVRLQGEGRTTAPCLLIELSQQGARLSNLGQAQFQPGDPVRLLTGCGKDLACTVRWAREGRAGLRLDQALHAFEMIELLDVNRREYAAA</sequence>
<evidence type="ECO:0000259" key="1">
    <source>
        <dbReference type="Pfam" id="PF07238"/>
    </source>
</evidence>
<dbReference type="SUPFAM" id="SSF141371">
    <property type="entry name" value="PilZ domain-like"/>
    <property type="match status" value="1"/>
</dbReference>
<keyword evidence="3" id="KW-1185">Reference proteome</keyword>
<gene>
    <name evidence="2" type="ORF">GRI62_07385</name>
</gene>
<proteinExistence type="predicted"/>
<dbReference type="EMBL" id="WTYH01000001">
    <property type="protein sequence ID" value="MXO93427.1"/>
    <property type="molecule type" value="Genomic_DNA"/>
</dbReference>
<name>A0A845A3B9_9SPHN</name>
<dbReference type="GO" id="GO:0035438">
    <property type="term" value="F:cyclic-di-GMP binding"/>
    <property type="evidence" value="ECO:0007669"/>
    <property type="project" value="InterPro"/>
</dbReference>
<feature type="domain" description="PilZ" evidence="1">
    <location>
        <begin position="37"/>
        <end position="112"/>
    </location>
</feature>
<dbReference type="Pfam" id="PF07238">
    <property type="entry name" value="PilZ"/>
    <property type="match status" value="1"/>
</dbReference>
<reference evidence="2 3" key="1">
    <citation type="submission" date="2019-12" db="EMBL/GenBank/DDBJ databases">
        <title>Genomic-based taxomic classification of the family Erythrobacteraceae.</title>
        <authorList>
            <person name="Xu L."/>
        </authorList>
    </citation>
    <scope>NUCLEOTIDE SEQUENCE [LARGE SCALE GENOMIC DNA]</scope>
    <source>
        <strain evidence="2 3">RC4-10-4</strain>
    </source>
</reference>
<dbReference type="Proteomes" id="UP000460626">
    <property type="component" value="Unassembled WGS sequence"/>
</dbReference>